<feature type="non-terminal residue" evidence="1">
    <location>
        <position position="125"/>
    </location>
</feature>
<dbReference type="Pfam" id="PF11138">
    <property type="entry name" value="DUF2911"/>
    <property type="match status" value="1"/>
</dbReference>
<protein>
    <submittedName>
        <fullName evidence="1">Uncharacterized protein</fullName>
    </submittedName>
</protein>
<dbReference type="AlphaFoldDB" id="A0A382IH50"/>
<dbReference type="InterPro" id="IPR021314">
    <property type="entry name" value="DUF2911"/>
</dbReference>
<accession>A0A382IH50</accession>
<name>A0A382IH50_9ZZZZ</name>
<organism evidence="1">
    <name type="scientific">marine metagenome</name>
    <dbReference type="NCBI Taxonomy" id="408172"/>
    <lineage>
        <taxon>unclassified sequences</taxon>
        <taxon>metagenomes</taxon>
        <taxon>ecological metagenomes</taxon>
    </lineage>
</organism>
<reference evidence="1" key="1">
    <citation type="submission" date="2018-05" db="EMBL/GenBank/DDBJ databases">
        <authorList>
            <person name="Lanie J.A."/>
            <person name="Ng W.-L."/>
            <person name="Kazmierczak K.M."/>
            <person name="Andrzejewski T.M."/>
            <person name="Davidsen T.M."/>
            <person name="Wayne K.J."/>
            <person name="Tettelin H."/>
            <person name="Glass J.I."/>
            <person name="Rusch D."/>
            <person name="Podicherti R."/>
            <person name="Tsui H.-C.T."/>
            <person name="Winkler M.E."/>
        </authorList>
    </citation>
    <scope>NUCLEOTIDE SEQUENCE</scope>
</reference>
<evidence type="ECO:0000313" key="1">
    <source>
        <dbReference type="EMBL" id="SVB97981.1"/>
    </source>
</evidence>
<proteinExistence type="predicted"/>
<gene>
    <name evidence="1" type="ORF">METZ01_LOCUS250835</name>
</gene>
<sequence>MPRTNNPDPNNMPLRRSHSATLLASLLFLLGAPADAQQAGPRPNVAPSSRVTTSVTFDGRVTLQGGWFPGTPAHSGPSRMIIDYGQPHARGRTIFGALVPYDEVWRLGANWATSMNLDFDTRIGD</sequence>
<dbReference type="EMBL" id="UINC01066863">
    <property type="protein sequence ID" value="SVB97981.1"/>
    <property type="molecule type" value="Genomic_DNA"/>
</dbReference>